<organism evidence="2 3">
    <name type="scientific">Saccharopolyspora taberi</name>
    <dbReference type="NCBI Taxonomy" id="60895"/>
    <lineage>
        <taxon>Bacteria</taxon>
        <taxon>Bacillati</taxon>
        <taxon>Actinomycetota</taxon>
        <taxon>Actinomycetes</taxon>
        <taxon>Pseudonocardiales</taxon>
        <taxon>Pseudonocardiaceae</taxon>
        <taxon>Saccharopolyspora</taxon>
    </lineage>
</organism>
<keyword evidence="3" id="KW-1185">Reference proteome</keyword>
<dbReference type="InterPro" id="IPR013216">
    <property type="entry name" value="Methyltransf_11"/>
</dbReference>
<feature type="domain" description="Methyltransferase type 11" evidence="1">
    <location>
        <begin position="54"/>
        <end position="148"/>
    </location>
</feature>
<dbReference type="GO" id="GO:0032259">
    <property type="term" value="P:methylation"/>
    <property type="evidence" value="ECO:0007669"/>
    <property type="project" value="UniProtKB-KW"/>
</dbReference>
<proteinExistence type="predicted"/>
<protein>
    <submittedName>
        <fullName evidence="2">Class I SAM-dependent methyltransferase</fullName>
    </submittedName>
</protein>
<dbReference type="Proteomes" id="UP001500979">
    <property type="component" value="Unassembled WGS sequence"/>
</dbReference>
<keyword evidence="2" id="KW-0808">Transferase</keyword>
<gene>
    <name evidence="2" type="ORF">GCM10010470_06320</name>
</gene>
<sequence length="200" mass="21577">MNGLRSRALDLAFGHPRGLLGHVGGMLMARANAETELQVVRLAKLRGTERVAVIGPGPGIGLRAAGEQAAWTVGIEPSERMRQDAADRCAALVKAGKVELRDGTAERTGLPDSDFDVVISVNNAQLWPDRPAALAELHRLLRPGGLFLLSTHERWLPGGRAGLDADVRDAGFDDVQTWAWQPRARGMTPQAQVRARRATV</sequence>
<evidence type="ECO:0000313" key="3">
    <source>
        <dbReference type="Proteomes" id="UP001500979"/>
    </source>
</evidence>
<dbReference type="GO" id="GO:0008168">
    <property type="term" value="F:methyltransferase activity"/>
    <property type="evidence" value="ECO:0007669"/>
    <property type="project" value="UniProtKB-KW"/>
</dbReference>
<dbReference type="InterPro" id="IPR050508">
    <property type="entry name" value="Methyltransf_Superfamily"/>
</dbReference>
<comment type="caution">
    <text evidence="2">The sequence shown here is derived from an EMBL/GenBank/DDBJ whole genome shotgun (WGS) entry which is preliminary data.</text>
</comment>
<dbReference type="SUPFAM" id="SSF53335">
    <property type="entry name" value="S-adenosyl-L-methionine-dependent methyltransferases"/>
    <property type="match status" value="1"/>
</dbReference>
<dbReference type="EMBL" id="BAAAUX010000003">
    <property type="protein sequence ID" value="GAA2776487.1"/>
    <property type="molecule type" value="Genomic_DNA"/>
</dbReference>
<dbReference type="PANTHER" id="PTHR42912">
    <property type="entry name" value="METHYLTRANSFERASE"/>
    <property type="match status" value="1"/>
</dbReference>
<reference evidence="2 3" key="1">
    <citation type="journal article" date="2019" name="Int. J. Syst. Evol. Microbiol.">
        <title>The Global Catalogue of Microorganisms (GCM) 10K type strain sequencing project: providing services to taxonomists for standard genome sequencing and annotation.</title>
        <authorList>
            <consortium name="The Broad Institute Genomics Platform"/>
            <consortium name="The Broad Institute Genome Sequencing Center for Infectious Disease"/>
            <person name="Wu L."/>
            <person name="Ma J."/>
        </authorList>
    </citation>
    <scope>NUCLEOTIDE SEQUENCE [LARGE SCALE GENOMIC DNA]</scope>
    <source>
        <strain evidence="2 3">JCM 9383</strain>
    </source>
</reference>
<keyword evidence="2" id="KW-0489">Methyltransferase</keyword>
<evidence type="ECO:0000313" key="2">
    <source>
        <dbReference type="EMBL" id="GAA2776487.1"/>
    </source>
</evidence>
<dbReference type="InterPro" id="IPR029063">
    <property type="entry name" value="SAM-dependent_MTases_sf"/>
</dbReference>
<accession>A0ABN3V310</accession>
<name>A0ABN3V310_9PSEU</name>
<dbReference type="CDD" id="cd02440">
    <property type="entry name" value="AdoMet_MTases"/>
    <property type="match status" value="1"/>
</dbReference>
<evidence type="ECO:0000259" key="1">
    <source>
        <dbReference type="Pfam" id="PF08241"/>
    </source>
</evidence>
<dbReference type="Pfam" id="PF08241">
    <property type="entry name" value="Methyltransf_11"/>
    <property type="match status" value="1"/>
</dbReference>
<dbReference type="Gene3D" id="3.40.50.150">
    <property type="entry name" value="Vaccinia Virus protein VP39"/>
    <property type="match status" value="1"/>
</dbReference>
<dbReference type="RefSeq" id="WP_344677809.1">
    <property type="nucleotide sequence ID" value="NZ_BAAAUX010000003.1"/>
</dbReference>